<dbReference type="PROSITE" id="PS51257">
    <property type="entry name" value="PROKAR_LIPOPROTEIN"/>
    <property type="match status" value="1"/>
</dbReference>
<reference evidence="2" key="1">
    <citation type="submission" date="2020-02" db="EMBL/GenBank/DDBJ databases">
        <title>Flavobacterium sp. genome.</title>
        <authorList>
            <person name="Jung H.S."/>
            <person name="Baek J.H."/>
            <person name="Jeon C.O."/>
        </authorList>
    </citation>
    <scope>NUCLEOTIDE SEQUENCE</scope>
    <source>
        <strain evidence="2">SE-s28</strain>
    </source>
</reference>
<evidence type="ECO:0000313" key="3">
    <source>
        <dbReference type="Proteomes" id="UP000712080"/>
    </source>
</evidence>
<name>A0A972JHW2_9FLAO</name>
<protein>
    <recommendedName>
        <fullName evidence="4">DUF4595 domain-containing protein</fullName>
    </recommendedName>
</protein>
<comment type="caution">
    <text evidence="2">The sequence shown here is derived from an EMBL/GenBank/DDBJ whole genome shotgun (WGS) entry which is preliminary data.</text>
</comment>
<sequence length="247" mass="27711">MKKIAFLLGFVAISLTSCSSDDSGSSTDDGSDDVLIKKIVYTDDTDDFTQVIQYTYSGNKIVQATYDDGSVDTYTYSGDLITQIDQTMGSQLLYRDSFTYDGNGRLTLYVSQDIEDEWEETESFVYNSDGTVTSNYDGLISTLHFENDEVTQMVQTGFDTYTYTYDGKNSPFKNVTGYSKIAFANHGDHEFFGAKQNIISIHDDTNDIDYMTNTLTYNANNYPTSSTSVAIFDSEGTYTANVQYTYY</sequence>
<keyword evidence="3" id="KW-1185">Reference proteome</keyword>
<keyword evidence="1" id="KW-0732">Signal</keyword>
<dbReference type="EMBL" id="JAAMPU010000094">
    <property type="protein sequence ID" value="NMH26667.1"/>
    <property type="molecule type" value="Genomic_DNA"/>
</dbReference>
<dbReference type="RefSeq" id="WP_169525673.1">
    <property type="nucleotide sequence ID" value="NZ_JAAMPU010000094.1"/>
</dbReference>
<feature type="signal peptide" evidence="1">
    <location>
        <begin position="1"/>
        <end position="19"/>
    </location>
</feature>
<evidence type="ECO:0000256" key="1">
    <source>
        <dbReference type="SAM" id="SignalP"/>
    </source>
</evidence>
<evidence type="ECO:0008006" key="4">
    <source>
        <dbReference type="Google" id="ProtNLM"/>
    </source>
</evidence>
<dbReference type="Proteomes" id="UP000712080">
    <property type="component" value="Unassembled WGS sequence"/>
</dbReference>
<proteinExistence type="predicted"/>
<feature type="chain" id="PRO_5037171690" description="DUF4595 domain-containing protein" evidence="1">
    <location>
        <begin position="20"/>
        <end position="247"/>
    </location>
</feature>
<evidence type="ECO:0000313" key="2">
    <source>
        <dbReference type="EMBL" id="NMH26667.1"/>
    </source>
</evidence>
<organism evidence="2 3">
    <name type="scientific">Flavobacterium silvaticum</name>
    <dbReference type="NCBI Taxonomy" id="1852020"/>
    <lineage>
        <taxon>Bacteria</taxon>
        <taxon>Pseudomonadati</taxon>
        <taxon>Bacteroidota</taxon>
        <taxon>Flavobacteriia</taxon>
        <taxon>Flavobacteriales</taxon>
        <taxon>Flavobacteriaceae</taxon>
        <taxon>Flavobacterium</taxon>
    </lineage>
</organism>
<gene>
    <name evidence="2" type="ORF">G6047_01360</name>
</gene>
<accession>A0A972JHW2</accession>
<dbReference type="AlphaFoldDB" id="A0A972JHW2"/>